<name>B9EZW4_ORYSJ</name>
<evidence type="ECO:0000256" key="1">
    <source>
        <dbReference type="SAM" id="MobiDB-lite"/>
    </source>
</evidence>
<proteinExistence type="predicted"/>
<feature type="compositionally biased region" description="Low complexity" evidence="1">
    <location>
        <begin position="39"/>
        <end position="57"/>
    </location>
</feature>
<reference evidence="2" key="2">
    <citation type="submission" date="2008-12" db="EMBL/GenBank/DDBJ databases">
        <title>Improved gene annotation of the rice (Oryza sativa) genomes.</title>
        <authorList>
            <person name="Wang J."/>
            <person name="Li R."/>
            <person name="Fan W."/>
            <person name="Huang Q."/>
            <person name="Zhang J."/>
            <person name="Zhou Y."/>
            <person name="Hu Y."/>
            <person name="Zi S."/>
            <person name="Li J."/>
            <person name="Ni P."/>
            <person name="Zheng H."/>
            <person name="Zhang Y."/>
            <person name="Zhao M."/>
            <person name="Hao Q."/>
            <person name="McDermott J."/>
            <person name="Samudrala R."/>
            <person name="Kristiansen K."/>
            <person name="Wong G.K.-S."/>
        </authorList>
    </citation>
    <scope>NUCLEOTIDE SEQUENCE</scope>
</reference>
<organism evidence="2">
    <name type="scientific">Oryza sativa subsp. japonica</name>
    <name type="common">Rice</name>
    <dbReference type="NCBI Taxonomy" id="39947"/>
    <lineage>
        <taxon>Eukaryota</taxon>
        <taxon>Viridiplantae</taxon>
        <taxon>Streptophyta</taxon>
        <taxon>Embryophyta</taxon>
        <taxon>Tracheophyta</taxon>
        <taxon>Spermatophyta</taxon>
        <taxon>Magnoliopsida</taxon>
        <taxon>Liliopsida</taxon>
        <taxon>Poales</taxon>
        <taxon>Poaceae</taxon>
        <taxon>BOP clade</taxon>
        <taxon>Oryzoideae</taxon>
        <taxon>Oryzeae</taxon>
        <taxon>Oryzinae</taxon>
        <taxon>Oryza</taxon>
        <taxon>Oryza sativa</taxon>
    </lineage>
</organism>
<evidence type="ECO:0000313" key="2">
    <source>
        <dbReference type="EMBL" id="EEE56955.1"/>
    </source>
</evidence>
<dbReference type="EMBL" id="CM000139">
    <property type="protein sequence ID" value="EEE56955.1"/>
    <property type="molecule type" value="Genomic_DNA"/>
</dbReference>
<dbReference type="AlphaFoldDB" id="B9EZW4"/>
<gene>
    <name evidence="2" type="ORF">OsJ_06665</name>
</gene>
<sequence length="93" mass="9850">MPPPSVAPHPPTHGATFLDATASVQHSNCHATPPPSPSPSWSIPSRRFPASSPPFRSNIQATEAAGDDILDEDILTSVVGACRSGNVVRIKWR</sequence>
<protein>
    <submittedName>
        <fullName evidence="2">Uncharacterized protein</fullName>
    </submittedName>
</protein>
<accession>B9EZW4</accession>
<dbReference type="Proteomes" id="UP000007752">
    <property type="component" value="Chromosome 2"/>
</dbReference>
<reference evidence="2" key="1">
    <citation type="journal article" date="2005" name="PLoS Biol.">
        <title>The genomes of Oryza sativa: a history of duplications.</title>
        <authorList>
            <person name="Yu J."/>
            <person name="Wang J."/>
            <person name="Lin W."/>
            <person name="Li S."/>
            <person name="Li H."/>
            <person name="Zhou J."/>
            <person name="Ni P."/>
            <person name="Dong W."/>
            <person name="Hu S."/>
            <person name="Zeng C."/>
            <person name="Zhang J."/>
            <person name="Zhang Y."/>
            <person name="Li R."/>
            <person name="Xu Z."/>
            <person name="Li S."/>
            <person name="Li X."/>
            <person name="Zheng H."/>
            <person name="Cong L."/>
            <person name="Lin L."/>
            <person name="Yin J."/>
            <person name="Geng J."/>
            <person name="Li G."/>
            <person name="Shi J."/>
            <person name="Liu J."/>
            <person name="Lv H."/>
            <person name="Li J."/>
            <person name="Wang J."/>
            <person name="Deng Y."/>
            <person name="Ran L."/>
            <person name="Shi X."/>
            <person name="Wang X."/>
            <person name="Wu Q."/>
            <person name="Li C."/>
            <person name="Ren X."/>
            <person name="Wang J."/>
            <person name="Wang X."/>
            <person name="Li D."/>
            <person name="Liu D."/>
            <person name="Zhang X."/>
            <person name="Ji Z."/>
            <person name="Zhao W."/>
            <person name="Sun Y."/>
            <person name="Zhang Z."/>
            <person name="Bao J."/>
            <person name="Han Y."/>
            <person name="Dong L."/>
            <person name="Ji J."/>
            <person name="Chen P."/>
            <person name="Wu S."/>
            <person name="Liu J."/>
            <person name="Xiao Y."/>
            <person name="Bu D."/>
            <person name="Tan J."/>
            <person name="Yang L."/>
            <person name="Ye C."/>
            <person name="Zhang J."/>
            <person name="Xu J."/>
            <person name="Zhou Y."/>
            <person name="Yu Y."/>
            <person name="Zhang B."/>
            <person name="Zhuang S."/>
            <person name="Wei H."/>
            <person name="Liu B."/>
            <person name="Lei M."/>
            <person name="Yu H."/>
            <person name="Li Y."/>
            <person name="Xu H."/>
            <person name="Wei S."/>
            <person name="He X."/>
            <person name="Fang L."/>
            <person name="Zhang Z."/>
            <person name="Zhang Y."/>
            <person name="Huang X."/>
            <person name="Su Z."/>
            <person name="Tong W."/>
            <person name="Li J."/>
            <person name="Tong Z."/>
            <person name="Li S."/>
            <person name="Ye J."/>
            <person name="Wang L."/>
            <person name="Fang L."/>
            <person name="Lei T."/>
            <person name="Chen C."/>
            <person name="Chen H."/>
            <person name="Xu Z."/>
            <person name="Li H."/>
            <person name="Huang H."/>
            <person name="Zhang F."/>
            <person name="Xu H."/>
            <person name="Li N."/>
            <person name="Zhao C."/>
            <person name="Li S."/>
            <person name="Dong L."/>
            <person name="Huang Y."/>
            <person name="Li L."/>
            <person name="Xi Y."/>
            <person name="Qi Q."/>
            <person name="Li W."/>
            <person name="Zhang B."/>
            <person name="Hu W."/>
            <person name="Zhang Y."/>
            <person name="Tian X."/>
            <person name="Jiao Y."/>
            <person name="Liang X."/>
            <person name="Jin J."/>
            <person name="Gao L."/>
            <person name="Zheng W."/>
            <person name="Hao B."/>
            <person name="Liu S."/>
            <person name="Wang W."/>
            <person name="Yuan L."/>
            <person name="Cao M."/>
            <person name="McDermott J."/>
            <person name="Samudrala R."/>
            <person name="Wang J."/>
            <person name="Wong G.K."/>
            <person name="Yang H."/>
        </authorList>
    </citation>
    <scope>NUCLEOTIDE SEQUENCE [LARGE SCALE GENOMIC DNA]</scope>
</reference>
<feature type="region of interest" description="Disordered" evidence="1">
    <location>
        <begin position="23"/>
        <end position="57"/>
    </location>
</feature>